<dbReference type="GO" id="GO:0005198">
    <property type="term" value="F:structural molecule activity"/>
    <property type="evidence" value="ECO:0007669"/>
    <property type="project" value="TreeGrafter"/>
</dbReference>
<dbReference type="SMART" id="SM00088">
    <property type="entry name" value="PINT"/>
    <property type="match status" value="1"/>
</dbReference>
<dbReference type="GO" id="GO:0005634">
    <property type="term" value="C:nucleus"/>
    <property type="evidence" value="ECO:0007669"/>
    <property type="project" value="TreeGrafter"/>
</dbReference>
<dbReference type="InterPro" id="IPR054179">
    <property type="entry name" value="PSD13_N"/>
</dbReference>
<gene>
    <name evidence="11" type="primary">PSMD13</name>
    <name evidence="11" type="ORF">AWC38_SpisGene17645</name>
</gene>
<keyword evidence="12" id="KW-1185">Reference proteome</keyword>
<evidence type="ECO:0000256" key="5">
    <source>
        <dbReference type="ARBA" id="ARBA00022942"/>
    </source>
</evidence>
<dbReference type="EMBL" id="LSMT01000436">
    <property type="protein sequence ID" value="PFX18018.1"/>
    <property type="molecule type" value="Genomic_DNA"/>
</dbReference>
<proteinExistence type="inferred from homology"/>
<evidence type="ECO:0000313" key="11">
    <source>
        <dbReference type="EMBL" id="PFX18018.1"/>
    </source>
</evidence>
<dbReference type="STRING" id="50429.A0A2B4RNV5"/>
<name>A0A2B4RNV5_STYPI</name>
<evidence type="ECO:0000256" key="3">
    <source>
        <dbReference type="ARBA" id="ARBA00011441"/>
    </source>
</evidence>
<keyword evidence="9" id="KW-0175">Coiled coil</keyword>
<evidence type="ECO:0000256" key="8">
    <source>
        <dbReference type="ARBA" id="ARBA00032323"/>
    </source>
</evidence>
<dbReference type="Pfam" id="PF22037">
    <property type="entry name" value="PSD13_N"/>
    <property type="match status" value="1"/>
</dbReference>
<reference evidence="12" key="1">
    <citation type="journal article" date="2017" name="bioRxiv">
        <title>Comparative analysis of the genomes of Stylophora pistillata and Acropora digitifera provides evidence for extensive differences between species of corals.</title>
        <authorList>
            <person name="Voolstra C.R."/>
            <person name="Li Y."/>
            <person name="Liew Y.J."/>
            <person name="Baumgarten S."/>
            <person name="Zoccola D."/>
            <person name="Flot J.-F."/>
            <person name="Tambutte S."/>
            <person name="Allemand D."/>
            <person name="Aranda M."/>
        </authorList>
    </citation>
    <scope>NUCLEOTIDE SEQUENCE [LARGE SCALE GENOMIC DNA]</scope>
</reference>
<comment type="similarity">
    <text evidence="2">Belongs to the proteasome subunit S11 family.</text>
</comment>
<dbReference type="Proteomes" id="UP000225706">
    <property type="component" value="Unassembled WGS sequence"/>
</dbReference>
<organism evidence="11 12">
    <name type="scientific">Stylophora pistillata</name>
    <name type="common">Smooth cauliflower coral</name>
    <dbReference type="NCBI Taxonomy" id="50429"/>
    <lineage>
        <taxon>Eukaryota</taxon>
        <taxon>Metazoa</taxon>
        <taxon>Cnidaria</taxon>
        <taxon>Anthozoa</taxon>
        <taxon>Hexacorallia</taxon>
        <taxon>Scleractinia</taxon>
        <taxon>Astrocoeniina</taxon>
        <taxon>Pocilloporidae</taxon>
        <taxon>Stylophora</taxon>
    </lineage>
</organism>
<dbReference type="PANTHER" id="PTHR10539">
    <property type="entry name" value="26S PROTEASOME NON-ATPASE REGULATORY SUBUNIT 13"/>
    <property type="match status" value="1"/>
</dbReference>
<dbReference type="InterPro" id="IPR036390">
    <property type="entry name" value="WH_DNA-bd_sf"/>
</dbReference>
<dbReference type="PANTHER" id="PTHR10539:SF0">
    <property type="entry name" value="26S PROTEASOME NON-ATPASE REGULATORY SUBUNIT 13"/>
    <property type="match status" value="1"/>
</dbReference>
<dbReference type="GO" id="GO:0006511">
    <property type="term" value="P:ubiquitin-dependent protein catabolic process"/>
    <property type="evidence" value="ECO:0007669"/>
    <property type="project" value="TreeGrafter"/>
</dbReference>
<dbReference type="PROSITE" id="PS50250">
    <property type="entry name" value="PCI"/>
    <property type="match status" value="1"/>
</dbReference>
<dbReference type="InterPro" id="IPR035298">
    <property type="entry name" value="PSMD13"/>
</dbReference>
<comment type="caution">
    <text evidence="11">The sequence shown here is derived from an EMBL/GenBank/DDBJ whole genome shotgun (WGS) entry which is preliminary data.</text>
</comment>
<dbReference type="GO" id="GO:0008541">
    <property type="term" value="C:proteasome regulatory particle, lid subcomplex"/>
    <property type="evidence" value="ECO:0007669"/>
    <property type="project" value="TreeGrafter"/>
</dbReference>
<evidence type="ECO:0000259" key="10">
    <source>
        <dbReference type="PROSITE" id="PS50250"/>
    </source>
</evidence>
<dbReference type="AlphaFoldDB" id="A0A2B4RNV5"/>
<feature type="coiled-coil region" evidence="9">
    <location>
        <begin position="87"/>
        <end position="141"/>
    </location>
</feature>
<evidence type="ECO:0000256" key="2">
    <source>
        <dbReference type="ARBA" id="ARBA00006207"/>
    </source>
</evidence>
<sequence>MRDVKGYLSRKQSEGGAMAPDWAHLGELYEKKLWHQLTLRLTEFVKSDYFNKYGGLVEMYENFLADFEHRINMLSLMEIVLFVIKEIKEPETAIEFLEREKEKIKNDVEAEVLCMTAIGNIKLQQKKMEETKALIEQARGMLETIDGVTTVHGRFYELCSNYHKITGSYNDYYRDALRFLGCVEVSAMKIGDQIDRALHLSLAALLGNDIYNFGELLAHPVLQSLHGTEHGWLIELLFAFNSGDIAQFELVKRHWQQQADLNASYKALRQKISLLCLMELTFKRPSNDRNLSFEMIAKEAQLPLEEVELLVMKALSLGLVKGSIDEVEQMVHMTWVQPRVLDLVQIAHMRDRLSEWCDKVKTQVYSVEDQGPELLV</sequence>
<evidence type="ECO:0000256" key="4">
    <source>
        <dbReference type="ARBA" id="ARBA00015732"/>
    </source>
</evidence>
<evidence type="ECO:0000313" key="12">
    <source>
        <dbReference type="Proteomes" id="UP000225706"/>
    </source>
</evidence>
<dbReference type="OrthoDB" id="1093at2759"/>
<dbReference type="SUPFAM" id="SSF46785">
    <property type="entry name" value="Winged helix' DNA-binding domain"/>
    <property type="match status" value="1"/>
</dbReference>
<dbReference type="InterPro" id="IPR000717">
    <property type="entry name" value="PCI_dom"/>
</dbReference>
<dbReference type="Pfam" id="PF01399">
    <property type="entry name" value="PCI"/>
    <property type="match status" value="1"/>
</dbReference>
<evidence type="ECO:0000256" key="6">
    <source>
        <dbReference type="ARBA" id="ARBA00029749"/>
    </source>
</evidence>
<evidence type="ECO:0000256" key="7">
    <source>
        <dbReference type="ARBA" id="ARBA00031303"/>
    </source>
</evidence>
<accession>A0A2B4RNV5</accession>
<comment type="function">
    <text evidence="1">Component of the 26S proteasome, a multiprotein complex involved in the ATP-dependent degradation of ubiquitinated proteins. This complex plays a key role in the maintenance of protein homeostasis by removing misfolded or damaged proteins, which could impair cellular functions, and by removing proteins whose functions are no longer required. Therefore, the proteasome participates in numerous cellular processes, including cell cycle progression, apoptosis, or DNA damage repair.</text>
</comment>
<comment type="subunit">
    <text evidence="3">Component of the 19S proteasome regulatory particle complex. The 26S proteasome consists of a 20S core particle (CP) and two 19S regulatory subunits (RP). The regulatory particle is made of a lid composed of 9 subunits including PSMD13, a base containing 6 ATPases and few additional components.</text>
</comment>
<feature type="domain" description="PCI" evidence="10">
    <location>
        <begin position="171"/>
        <end position="338"/>
    </location>
</feature>
<keyword evidence="5 11" id="KW-0647">Proteasome</keyword>
<evidence type="ECO:0000256" key="9">
    <source>
        <dbReference type="SAM" id="Coils"/>
    </source>
</evidence>
<dbReference type="GO" id="GO:0005829">
    <property type="term" value="C:cytosol"/>
    <property type="evidence" value="ECO:0007669"/>
    <property type="project" value="TreeGrafter"/>
</dbReference>
<protein>
    <recommendedName>
        <fullName evidence="4">26S proteasome non-ATPase regulatory subunit 13</fullName>
    </recommendedName>
    <alternativeName>
        <fullName evidence="6">26S proteasome regulatory subunit RPN9</fullName>
    </alternativeName>
    <alternativeName>
        <fullName evidence="8">26S proteasome regulatory subunit S11</fullName>
    </alternativeName>
    <alternativeName>
        <fullName evidence="7">26S proteasome regulatory subunit p40.5</fullName>
    </alternativeName>
</protein>
<evidence type="ECO:0000256" key="1">
    <source>
        <dbReference type="ARBA" id="ARBA00002362"/>
    </source>
</evidence>